<dbReference type="Proteomes" id="UP000035642">
    <property type="component" value="Unassembled WGS sequence"/>
</dbReference>
<evidence type="ECO:0000313" key="12">
    <source>
        <dbReference type="WBParaSite" id="ACAC_0000327401-mRNA-1"/>
    </source>
</evidence>
<feature type="domain" description="Cadherin" evidence="10">
    <location>
        <begin position="154"/>
        <end position="270"/>
    </location>
</feature>
<evidence type="ECO:0000259" key="10">
    <source>
        <dbReference type="PROSITE" id="PS50268"/>
    </source>
</evidence>
<name>A0A158P7X4_ANGCA</name>
<keyword evidence="3" id="KW-0732">Signal</keyword>
<evidence type="ECO:0000256" key="8">
    <source>
        <dbReference type="ARBA" id="ARBA00023180"/>
    </source>
</evidence>
<proteinExistence type="predicted"/>
<keyword evidence="5 9" id="KW-0106">Calcium</keyword>
<dbReference type="PROSITE" id="PS00232">
    <property type="entry name" value="CADHERIN_1"/>
    <property type="match status" value="1"/>
</dbReference>
<dbReference type="PANTHER" id="PTHR24028:SF146">
    <property type="entry name" value="CADHERIN 96CB, ISOFORM D-RELATED"/>
    <property type="match status" value="1"/>
</dbReference>
<evidence type="ECO:0000256" key="1">
    <source>
        <dbReference type="ARBA" id="ARBA00004167"/>
    </source>
</evidence>
<dbReference type="InterPro" id="IPR050174">
    <property type="entry name" value="Protocadherin/Cadherin-CA"/>
</dbReference>
<evidence type="ECO:0000256" key="7">
    <source>
        <dbReference type="ARBA" id="ARBA00023136"/>
    </source>
</evidence>
<feature type="domain" description="Cadherin" evidence="10">
    <location>
        <begin position="47"/>
        <end position="153"/>
    </location>
</feature>
<comment type="subcellular location">
    <subcellularLocation>
        <location evidence="1">Membrane</location>
        <topology evidence="1">Single-pass membrane protein</topology>
    </subcellularLocation>
</comment>
<evidence type="ECO:0000256" key="2">
    <source>
        <dbReference type="ARBA" id="ARBA00022692"/>
    </source>
</evidence>
<evidence type="ECO:0000256" key="9">
    <source>
        <dbReference type="PROSITE-ProRule" id="PRU00043"/>
    </source>
</evidence>
<dbReference type="PANTHER" id="PTHR24028">
    <property type="entry name" value="CADHERIN-87A"/>
    <property type="match status" value="1"/>
</dbReference>
<dbReference type="PROSITE" id="PS50268">
    <property type="entry name" value="CADHERIN_2"/>
    <property type="match status" value="3"/>
</dbReference>
<dbReference type="GO" id="GO:0005509">
    <property type="term" value="F:calcium ion binding"/>
    <property type="evidence" value="ECO:0007669"/>
    <property type="project" value="UniProtKB-UniRule"/>
</dbReference>
<evidence type="ECO:0000256" key="4">
    <source>
        <dbReference type="ARBA" id="ARBA00022737"/>
    </source>
</evidence>
<keyword evidence="8" id="KW-0325">Glycoprotein</keyword>
<dbReference type="PRINTS" id="PR00205">
    <property type="entry name" value="CADHERIN"/>
</dbReference>
<evidence type="ECO:0000256" key="3">
    <source>
        <dbReference type="ARBA" id="ARBA00022729"/>
    </source>
</evidence>
<dbReference type="SMART" id="SM00112">
    <property type="entry name" value="CA"/>
    <property type="match status" value="2"/>
</dbReference>
<feature type="domain" description="Cadherin" evidence="10">
    <location>
        <begin position="267"/>
        <end position="341"/>
    </location>
</feature>
<evidence type="ECO:0000256" key="5">
    <source>
        <dbReference type="ARBA" id="ARBA00022837"/>
    </source>
</evidence>
<keyword evidence="11" id="KW-1185">Reference proteome</keyword>
<evidence type="ECO:0000256" key="6">
    <source>
        <dbReference type="ARBA" id="ARBA00022989"/>
    </source>
</evidence>
<dbReference type="Pfam" id="PF00028">
    <property type="entry name" value="Cadherin"/>
    <property type="match status" value="2"/>
</dbReference>
<dbReference type="AlphaFoldDB" id="A0A158P7X4"/>
<dbReference type="CDD" id="cd11304">
    <property type="entry name" value="Cadherin_repeat"/>
    <property type="match status" value="3"/>
</dbReference>
<evidence type="ECO:0000313" key="11">
    <source>
        <dbReference type="Proteomes" id="UP000035642"/>
    </source>
</evidence>
<organism evidence="11 12">
    <name type="scientific">Angiostrongylus cantonensis</name>
    <name type="common">Rat lungworm</name>
    <dbReference type="NCBI Taxonomy" id="6313"/>
    <lineage>
        <taxon>Eukaryota</taxon>
        <taxon>Metazoa</taxon>
        <taxon>Ecdysozoa</taxon>
        <taxon>Nematoda</taxon>
        <taxon>Chromadorea</taxon>
        <taxon>Rhabditida</taxon>
        <taxon>Rhabditina</taxon>
        <taxon>Rhabditomorpha</taxon>
        <taxon>Strongyloidea</taxon>
        <taxon>Metastrongylidae</taxon>
        <taxon>Angiostrongylus</taxon>
    </lineage>
</organism>
<keyword evidence="2" id="KW-0812">Transmembrane</keyword>
<dbReference type="Gene3D" id="2.60.40.60">
    <property type="entry name" value="Cadherins"/>
    <property type="match status" value="3"/>
</dbReference>
<dbReference type="SUPFAM" id="SSF49313">
    <property type="entry name" value="Cadherin-like"/>
    <property type="match status" value="3"/>
</dbReference>
<dbReference type="STRING" id="6313.A0A158P7X4"/>
<dbReference type="GO" id="GO:0007156">
    <property type="term" value="P:homophilic cell adhesion via plasma membrane adhesion molecules"/>
    <property type="evidence" value="ECO:0007669"/>
    <property type="project" value="InterPro"/>
</dbReference>
<accession>A0A158P7X4</accession>
<dbReference type="InterPro" id="IPR002126">
    <property type="entry name" value="Cadherin-like_dom"/>
</dbReference>
<dbReference type="FunFam" id="2.60.40.60:FF:000033">
    <property type="entry name" value="FAT atypical cadherin 1"/>
    <property type="match status" value="1"/>
</dbReference>
<reference evidence="12" key="2">
    <citation type="submission" date="2016-04" db="UniProtKB">
        <authorList>
            <consortium name="WormBaseParasite"/>
        </authorList>
    </citation>
    <scope>IDENTIFICATION</scope>
</reference>
<dbReference type="InterPro" id="IPR020894">
    <property type="entry name" value="Cadherin_CS"/>
</dbReference>
<keyword evidence="6" id="KW-1133">Transmembrane helix</keyword>
<sequence>MEVLLERLVCTRRPLARCLFTFQSVAHELYAKKTATGRRPGIHASASNIATCVAIPENLSPSTAIAHLRVTDRDALGNVDDFSVLKAGVGSELFSAYMLNGSLVVAVAENATLDREVMERQTVHLTVRDTAGNQDSFTLHVLLLDVNDNTPKFSQNQYAIQVVDNWPVGTVVDRLTAFDSDDGRNSHITYSLAAGSIKYFAINVVTGELSVSRKLAGVSREQPYELVVIAEDAGNPSLSTSVRITLKVSEPLSEKKGDKSQVHIINPPMEFVLKVMEDTPVNNHVYAVKARLAGLDEDRVNIKYSLRDSSKDDAHFAIDESSGDVYVTKALDFELRKYYTVRNIRFSPVEVPTCHPLNVFTIFVVFQKECFGRKSHFDVGELYFPGKRS</sequence>
<protein>
    <submittedName>
        <fullName evidence="12">Cadherin domain protein</fullName>
    </submittedName>
</protein>
<keyword evidence="4" id="KW-0677">Repeat</keyword>
<reference evidence="11" key="1">
    <citation type="submission" date="2012-09" db="EMBL/GenBank/DDBJ databases">
        <authorList>
            <person name="Martin A.A."/>
        </authorList>
    </citation>
    <scope>NUCLEOTIDE SEQUENCE</scope>
</reference>
<dbReference type="InterPro" id="IPR015919">
    <property type="entry name" value="Cadherin-like_sf"/>
</dbReference>
<dbReference type="GO" id="GO:0005886">
    <property type="term" value="C:plasma membrane"/>
    <property type="evidence" value="ECO:0007669"/>
    <property type="project" value="InterPro"/>
</dbReference>
<dbReference type="WBParaSite" id="ACAC_0000327401-mRNA-1">
    <property type="protein sequence ID" value="ACAC_0000327401-mRNA-1"/>
    <property type="gene ID" value="ACAC_0000327401"/>
</dbReference>
<keyword evidence="7" id="KW-0472">Membrane</keyword>